<sequence length="489" mass="55561">MRWLSSPTRRELTLIIFCLTIFTLAYNVDNSIRFLGFDATQEAVLSRLGFGPIAILKDGRRPSGWRDTLENVIYGAWEWKDGQVAGGEDDIGQEKGAGVHGAIWMSRKEMQSTWSFDGPSVNDGFLKWSDAIPTTSLVYHRPGHTVLEHVVLFNGSVYIVTDTPEVFPNVNSIVYPRSKADKWSIVSTQTAKDVLGGHGGIIHGVSWMSADSSPHNSTLFELWSLHSQQKFREPIWPNYPQRLFLPVTSVFSDPDPDRNLVKEYWLRRVRSDTGFHPYTLKAVFPSLALLYKDDWDDYRNMEVPFVIERLVVVDNEVSSQTSDKFPLENLTPSWWEPIQRNMAKFLDSDEPTPKNKRWGWKQRKTVTYIHRQDARMADSKRGRLSDNSHEALVQALEKFASDYGVHVNFVSALDGDAKGGNNWAERMEAIVKSNVVLGVHGPHLLDAAYMKRSPETTVLEFFSPGTASPDTHAVIDALGMKYLPWWTNR</sequence>
<dbReference type="Proteomes" id="UP000297245">
    <property type="component" value="Unassembled WGS sequence"/>
</dbReference>
<keyword evidence="2" id="KW-1185">Reference proteome</keyword>
<reference evidence="1 2" key="1">
    <citation type="journal article" date="2019" name="Nat. Ecol. Evol.">
        <title>Megaphylogeny resolves global patterns of mushroom evolution.</title>
        <authorList>
            <person name="Varga T."/>
            <person name="Krizsan K."/>
            <person name="Foldi C."/>
            <person name="Dima B."/>
            <person name="Sanchez-Garcia M."/>
            <person name="Sanchez-Ramirez S."/>
            <person name="Szollosi G.J."/>
            <person name="Szarkandi J.G."/>
            <person name="Papp V."/>
            <person name="Albert L."/>
            <person name="Andreopoulos W."/>
            <person name="Angelini C."/>
            <person name="Antonin V."/>
            <person name="Barry K.W."/>
            <person name="Bougher N.L."/>
            <person name="Buchanan P."/>
            <person name="Buyck B."/>
            <person name="Bense V."/>
            <person name="Catcheside P."/>
            <person name="Chovatia M."/>
            <person name="Cooper J."/>
            <person name="Damon W."/>
            <person name="Desjardin D."/>
            <person name="Finy P."/>
            <person name="Geml J."/>
            <person name="Haridas S."/>
            <person name="Hughes K."/>
            <person name="Justo A."/>
            <person name="Karasinski D."/>
            <person name="Kautmanova I."/>
            <person name="Kiss B."/>
            <person name="Kocsube S."/>
            <person name="Kotiranta H."/>
            <person name="LaButti K.M."/>
            <person name="Lechner B.E."/>
            <person name="Liimatainen K."/>
            <person name="Lipzen A."/>
            <person name="Lukacs Z."/>
            <person name="Mihaltcheva S."/>
            <person name="Morgado L.N."/>
            <person name="Niskanen T."/>
            <person name="Noordeloos M.E."/>
            <person name="Ohm R.A."/>
            <person name="Ortiz-Santana B."/>
            <person name="Ovrebo C."/>
            <person name="Racz N."/>
            <person name="Riley R."/>
            <person name="Savchenko A."/>
            <person name="Shiryaev A."/>
            <person name="Soop K."/>
            <person name="Spirin V."/>
            <person name="Szebenyi C."/>
            <person name="Tomsovsky M."/>
            <person name="Tulloss R.E."/>
            <person name="Uehling J."/>
            <person name="Grigoriev I.V."/>
            <person name="Vagvolgyi C."/>
            <person name="Papp T."/>
            <person name="Martin F.M."/>
            <person name="Miettinen O."/>
            <person name="Hibbett D.S."/>
            <person name="Nagy L.G."/>
        </authorList>
    </citation>
    <scope>NUCLEOTIDE SEQUENCE [LARGE SCALE GENOMIC DNA]</scope>
    <source>
        <strain evidence="1 2">CBS 962.96</strain>
    </source>
</reference>
<organism evidence="1 2">
    <name type="scientific">Dendrothele bispora (strain CBS 962.96)</name>
    <dbReference type="NCBI Taxonomy" id="1314807"/>
    <lineage>
        <taxon>Eukaryota</taxon>
        <taxon>Fungi</taxon>
        <taxon>Dikarya</taxon>
        <taxon>Basidiomycota</taxon>
        <taxon>Agaricomycotina</taxon>
        <taxon>Agaricomycetes</taxon>
        <taxon>Agaricomycetidae</taxon>
        <taxon>Agaricales</taxon>
        <taxon>Agaricales incertae sedis</taxon>
        <taxon>Dendrothele</taxon>
    </lineage>
</organism>
<proteinExistence type="predicted"/>
<accession>A0A4S8MJZ0</accession>
<name>A0A4S8MJZ0_DENBC</name>
<dbReference type="EMBL" id="ML179073">
    <property type="protein sequence ID" value="THV02769.1"/>
    <property type="molecule type" value="Genomic_DNA"/>
</dbReference>
<protein>
    <submittedName>
        <fullName evidence="1">Uncharacterized protein</fullName>
    </submittedName>
</protein>
<dbReference type="AlphaFoldDB" id="A0A4S8MJZ0"/>
<evidence type="ECO:0000313" key="1">
    <source>
        <dbReference type="EMBL" id="THV02769.1"/>
    </source>
</evidence>
<dbReference type="OrthoDB" id="529273at2759"/>
<gene>
    <name evidence="1" type="ORF">K435DRAFT_652613</name>
</gene>
<evidence type="ECO:0000313" key="2">
    <source>
        <dbReference type="Proteomes" id="UP000297245"/>
    </source>
</evidence>